<dbReference type="GO" id="GO:0030234">
    <property type="term" value="F:enzyme regulator activity"/>
    <property type="evidence" value="ECO:0007669"/>
    <property type="project" value="TreeGrafter"/>
</dbReference>
<proteinExistence type="inferred from homology"/>
<comment type="subcellular location">
    <subcellularLocation>
        <location evidence="1">Mitochondrion inner membrane</location>
    </subcellularLocation>
</comment>
<gene>
    <name evidence="7" type="ORF">ARMOST_08865</name>
</gene>
<evidence type="ECO:0000313" key="8">
    <source>
        <dbReference type="Proteomes" id="UP000219338"/>
    </source>
</evidence>
<evidence type="ECO:0000256" key="2">
    <source>
        <dbReference type="ARBA" id="ARBA00022792"/>
    </source>
</evidence>
<keyword evidence="2" id="KW-0999">Mitochondrion inner membrane</keyword>
<keyword evidence="3" id="KW-0809">Transit peptide</keyword>
<dbReference type="Pfam" id="PF02046">
    <property type="entry name" value="COX6A"/>
    <property type="match status" value="1"/>
</dbReference>
<comment type="similarity">
    <text evidence="6">Belongs to the cytochrome c oxidase subunit 6A family.</text>
</comment>
<dbReference type="EMBL" id="FUEG01000006">
    <property type="protein sequence ID" value="SJL05497.1"/>
    <property type="molecule type" value="Genomic_DNA"/>
</dbReference>
<evidence type="ECO:0000313" key="7">
    <source>
        <dbReference type="EMBL" id="SJL05497.1"/>
    </source>
</evidence>
<dbReference type="Proteomes" id="UP000219338">
    <property type="component" value="Unassembled WGS sequence"/>
</dbReference>
<name>A0A284R9U9_ARMOS</name>
<evidence type="ECO:0000256" key="3">
    <source>
        <dbReference type="ARBA" id="ARBA00022946"/>
    </source>
</evidence>
<dbReference type="GO" id="GO:0005743">
    <property type="term" value="C:mitochondrial inner membrane"/>
    <property type="evidence" value="ECO:0007669"/>
    <property type="project" value="UniProtKB-SubCell"/>
</dbReference>
<dbReference type="AlphaFoldDB" id="A0A284R9U9"/>
<evidence type="ECO:0000256" key="1">
    <source>
        <dbReference type="ARBA" id="ARBA00004273"/>
    </source>
</evidence>
<keyword evidence="8" id="KW-1185">Reference proteome</keyword>
<dbReference type="OMA" id="KLPWMVD"/>
<evidence type="ECO:0008006" key="9">
    <source>
        <dbReference type="Google" id="ProtNLM"/>
    </source>
</evidence>
<reference evidence="8" key="1">
    <citation type="journal article" date="2017" name="Nat. Ecol. Evol.">
        <title>Genome expansion and lineage-specific genetic innovations in the forest pathogenic fungi Armillaria.</title>
        <authorList>
            <person name="Sipos G."/>
            <person name="Prasanna A.N."/>
            <person name="Walter M.C."/>
            <person name="O'Connor E."/>
            <person name="Balint B."/>
            <person name="Krizsan K."/>
            <person name="Kiss B."/>
            <person name="Hess J."/>
            <person name="Varga T."/>
            <person name="Slot J."/>
            <person name="Riley R."/>
            <person name="Boka B."/>
            <person name="Rigling D."/>
            <person name="Barry K."/>
            <person name="Lee J."/>
            <person name="Mihaltcheva S."/>
            <person name="LaButti K."/>
            <person name="Lipzen A."/>
            <person name="Waldron R."/>
            <person name="Moloney N.M."/>
            <person name="Sperisen C."/>
            <person name="Kredics L."/>
            <person name="Vagvoelgyi C."/>
            <person name="Patrignani A."/>
            <person name="Fitzpatrick D."/>
            <person name="Nagy I."/>
            <person name="Doyle S."/>
            <person name="Anderson J.B."/>
            <person name="Grigoriev I.V."/>
            <person name="Gueldener U."/>
            <person name="Muensterkoetter M."/>
            <person name="Nagy L.G."/>
        </authorList>
    </citation>
    <scope>NUCLEOTIDE SEQUENCE [LARGE SCALE GENOMIC DNA]</scope>
    <source>
        <strain evidence="8">C18/9</strain>
    </source>
</reference>
<organism evidence="7 8">
    <name type="scientific">Armillaria ostoyae</name>
    <name type="common">Armillaria root rot fungus</name>
    <dbReference type="NCBI Taxonomy" id="47428"/>
    <lineage>
        <taxon>Eukaryota</taxon>
        <taxon>Fungi</taxon>
        <taxon>Dikarya</taxon>
        <taxon>Basidiomycota</taxon>
        <taxon>Agaricomycotina</taxon>
        <taxon>Agaricomycetes</taxon>
        <taxon>Agaricomycetidae</taxon>
        <taxon>Agaricales</taxon>
        <taxon>Marasmiineae</taxon>
        <taxon>Physalacriaceae</taxon>
        <taxon>Armillaria</taxon>
    </lineage>
</organism>
<dbReference type="InterPro" id="IPR001349">
    <property type="entry name" value="Cyt_c_oxidase_su6a"/>
</dbReference>
<dbReference type="OrthoDB" id="5947505at2759"/>
<evidence type="ECO:0000256" key="4">
    <source>
        <dbReference type="ARBA" id="ARBA00023128"/>
    </source>
</evidence>
<keyword evidence="5" id="KW-0472">Membrane</keyword>
<keyword evidence="4" id="KW-0496">Mitochondrion</keyword>
<evidence type="ECO:0000256" key="5">
    <source>
        <dbReference type="ARBA" id="ARBA00023136"/>
    </source>
</evidence>
<protein>
    <recommendedName>
        <fullName evidence="9">Mitochondrial cytochrome c oxidase subunit VIa</fullName>
    </recommendedName>
</protein>
<dbReference type="InterPro" id="IPR036418">
    <property type="entry name" value="Cyt_c_oxidase_su6a_sf"/>
</dbReference>
<evidence type="ECO:0000256" key="6">
    <source>
        <dbReference type="RuleBase" id="RU004396"/>
    </source>
</evidence>
<sequence length="134" mass="15538">MSFLARNAFRAVLRPRYRGYSTAIEEYTSELVPNPKSPFLAELQAVEHHGAETGDLWRKISYYVCLPAIAACSAWVYKLEVAHEEHLEHLRHENDGKLPEPPAYEYLNRRVRPYPWGPNTLFFNASVNKDMSEE</sequence>
<accession>A0A284R9U9</accession>
<dbReference type="PANTHER" id="PTHR11504:SF0">
    <property type="entry name" value="CYTOCHROME C OXIDASE SUBUNIT"/>
    <property type="match status" value="1"/>
</dbReference>
<dbReference type="PANTHER" id="PTHR11504">
    <property type="entry name" value="CYTOCHROME C OXIDASE POLYPEPTIDE VIA"/>
    <property type="match status" value="1"/>
</dbReference>
<dbReference type="Gene3D" id="4.10.95.10">
    <property type="entry name" value="Cytochrome c oxidase, subunit VIa"/>
    <property type="match status" value="1"/>
</dbReference>
<dbReference type="SUPFAM" id="SSF81411">
    <property type="entry name" value="Mitochondrial cytochrome c oxidase subunit VIa"/>
    <property type="match status" value="1"/>
</dbReference>
<dbReference type="STRING" id="47428.A0A284R9U9"/>
<dbReference type="GO" id="GO:0006123">
    <property type="term" value="P:mitochondrial electron transport, cytochrome c to oxygen"/>
    <property type="evidence" value="ECO:0007669"/>
    <property type="project" value="TreeGrafter"/>
</dbReference>